<reference evidence="2" key="1">
    <citation type="submission" date="2015-07" db="EMBL/GenBank/DDBJ databases">
        <title>Fjat-14205 dsm 2895.</title>
        <authorList>
            <person name="Liu B."/>
            <person name="Wang J."/>
            <person name="Zhu Y."/>
            <person name="Liu G."/>
            <person name="Chen Q."/>
            <person name="Chen Z."/>
            <person name="Lan J."/>
            <person name="Che J."/>
            <person name="Ge C."/>
            <person name="Shi H."/>
            <person name="Pan Z."/>
            <person name="Liu X."/>
        </authorList>
    </citation>
    <scope>NUCLEOTIDE SEQUENCE [LARGE SCALE GENOMIC DNA]</scope>
    <source>
        <strain evidence="2">DSM 25560</strain>
    </source>
</reference>
<organism evidence="1 2">
    <name type="scientific">Lysinibacillus contaminans</name>
    <dbReference type="NCBI Taxonomy" id="1293441"/>
    <lineage>
        <taxon>Bacteria</taxon>
        <taxon>Bacillati</taxon>
        <taxon>Bacillota</taxon>
        <taxon>Bacilli</taxon>
        <taxon>Bacillales</taxon>
        <taxon>Bacillaceae</taxon>
        <taxon>Lysinibacillus</taxon>
    </lineage>
</organism>
<comment type="caution">
    <text evidence="1">The sequence shown here is derived from an EMBL/GenBank/DDBJ whole genome shotgun (WGS) entry which is preliminary data.</text>
</comment>
<dbReference type="Proteomes" id="UP000050668">
    <property type="component" value="Unassembled WGS sequence"/>
</dbReference>
<proteinExistence type="predicted"/>
<dbReference type="EMBL" id="LGRV01000003">
    <property type="protein sequence ID" value="KOS68573.1"/>
    <property type="molecule type" value="Genomic_DNA"/>
</dbReference>
<evidence type="ECO:0000313" key="1">
    <source>
        <dbReference type="EMBL" id="KOS68573.1"/>
    </source>
</evidence>
<keyword evidence="2" id="KW-1185">Reference proteome</keyword>
<dbReference type="RefSeq" id="WP_053583407.1">
    <property type="nucleotide sequence ID" value="NZ_LGRV01000003.1"/>
</dbReference>
<name>A0ABR5K1B7_9BACI</name>
<protein>
    <submittedName>
        <fullName evidence="1">Uncharacterized protein</fullName>
    </submittedName>
</protein>
<evidence type="ECO:0000313" key="2">
    <source>
        <dbReference type="Proteomes" id="UP000050668"/>
    </source>
</evidence>
<gene>
    <name evidence="1" type="ORF">AEA09_08420</name>
</gene>
<accession>A0ABR5K1B7</accession>
<sequence>MLGFSKKEIMELLEKVKISESQKGAIADIIYRNNQRIEQELEYIIDQILDERERRLINDPIH</sequence>